<evidence type="ECO:0000259" key="2">
    <source>
        <dbReference type="PROSITE" id="PS50975"/>
    </source>
</evidence>
<keyword evidence="4" id="KW-1185">Reference proteome</keyword>
<reference evidence="3 4" key="1">
    <citation type="submission" date="2023-03" db="EMBL/GenBank/DDBJ databases">
        <authorList>
            <person name="Pearce D."/>
        </authorList>
    </citation>
    <scope>NUCLEOTIDE SEQUENCE [LARGE SCALE GENOMIC DNA]</scope>
    <source>
        <strain evidence="3">Msz</strain>
    </source>
</reference>
<dbReference type="RefSeq" id="WP_317963269.1">
    <property type="nucleotide sequence ID" value="NZ_OX458333.1"/>
</dbReference>
<accession>A0ABM9I447</accession>
<evidence type="ECO:0000313" key="3">
    <source>
        <dbReference type="EMBL" id="CAI8873080.1"/>
    </source>
</evidence>
<dbReference type="Proteomes" id="UP001162030">
    <property type="component" value="Chromosome"/>
</dbReference>
<dbReference type="InterPro" id="IPR016677">
    <property type="entry name" value="UCP016817_carboligase"/>
</dbReference>
<organism evidence="3 4">
    <name type="scientific">Methylocaldum szegediense</name>
    <dbReference type="NCBI Taxonomy" id="73780"/>
    <lineage>
        <taxon>Bacteria</taxon>
        <taxon>Pseudomonadati</taxon>
        <taxon>Pseudomonadota</taxon>
        <taxon>Gammaproteobacteria</taxon>
        <taxon>Methylococcales</taxon>
        <taxon>Methylococcaceae</taxon>
        <taxon>Methylocaldum</taxon>
    </lineage>
</organism>
<dbReference type="Pfam" id="PF02655">
    <property type="entry name" value="ATP-grasp_3"/>
    <property type="match status" value="1"/>
</dbReference>
<proteinExistence type="predicted"/>
<evidence type="ECO:0000313" key="4">
    <source>
        <dbReference type="Proteomes" id="UP001162030"/>
    </source>
</evidence>
<name>A0ABM9I447_9GAMM</name>
<gene>
    <name evidence="3" type="ORF">MSZNOR_2918</name>
</gene>
<protein>
    <submittedName>
        <fullName evidence="3">ATP-grasp superfamily ATP-dependent carboligase</fullName>
    </submittedName>
</protein>
<sequence>MTPALRAPGRETADRSLEVLDDLPHRLLLVGSSARMLAQSGARAGIRPVSIDLFADRETRACSAYCEAVNAADIGFERESLLRAAARLAPAGYGYALVYGSGLDADSAALEELARGRTLYGNPPEILRLLKTPDAFFETLRRLGIPYPESSRKLPPDPENWLLKSARSEGGKGVRPCSRVEPDSSAYYQRRLPGKALSALFLANGEDARIIGFNTLRTAGHLVGQPFLFAGAVNRADLTPEQRRQVQTYVARLARAVSLRGLNSLDFMLDGETCRVLEVNPRPSATMALYDDDFPHGLLAAHIRACRGEMPDEMAASGTVRAFKVFFAPFDLEVSEETRWPEWCTDTPVTGTRIGVGQPVCTVCAEGTDQRQVECLIERLESELFERLYAARS</sequence>
<dbReference type="InterPro" id="IPR003806">
    <property type="entry name" value="ATP-grasp_PylC-type"/>
</dbReference>
<evidence type="ECO:0000256" key="1">
    <source>
        <dbReference type="PROSITE-ProRule" id="PRU00409"/>
    </source>
</evidence>
<keyword evidence="1" id="KW-0067">ATP-binding</keyword>
<dbReference type="SUPFAM" id="SSF56059">
    <property type="entry name" value="Glutathione synthetase ATP-binding domain-like"/>
    <property type="match status" value="1"/>
</dbReference>
<dbReference type="InterPro" id="IPR011761">
    <property type="entry name" value="ATP-grasp"/>
</dbReference>
<dbReference type="PROSITE" id="PS50975">
    <property type="entry name" value="ATP_GRASP"/>
    <property type="match status" value="1"/>
</dbReference>
<keyword evidence="1" id="KW-0547">Nucleotide-binding</keyword>
<feature type="domain" description="ATP-grasp" evidence="2">
    <location>
        <begin position="236"/>
        <end position="307"/>
    </location>
</feature>
<dbReference type="Gene3D" id="3.30.470.20">
    <property type="entry name" value="ATP-grasp fold, B domain"/>
    <property type="match status" value="1"/>
</dbReference>
<dbReference type="PIRSF" id="PIRSF016817">
    <property type="entry name" value="UCP016817_carboligase"/>
    <property type="match status" value="1"/>
</dbReference>
<dbReference type="EMBL" id="OX458333">
    <property type="protein sequence ID" value="CAI8873080.1"/>
    <property type="molecule type" value="Genomic_DNA"/>
</dbReference>